<organism evidence="4 5">
    <name type="scientific">Methylophilus luteus</name>
    <dbReference type="NCBI Taxonomy" id="640108"/>
    <lineage>
        <taxon>Bacteria</taxon>
        <taxon>Pseudomonadati</taxon>
        <taxon>Pseudomonadota</taxon>
        <taxon>Betaproteobacteria</taxon>
        <taxon>Nitrosomonadales</taxon>
        <taxon>Methylophilaceae</taxon>
        <taxon>Methylophilus</taxon>
    </lineage>
</organism>
<feature type="repeat" description="TPR" evidence="3">
    <location>
        <begin position="258"/>
        <end position="291"/>
    </location>
</feature>
<evidence type="ECO:0000256" key="3">
    <source>
        <dbReference type="PROSITE-ProRule" id="PRU00339"/>
    </source>
</evidence>
<evidence type="ECO:0000256" key="1">
    <source>
        <dbReference type="ARBA" id="ARBA00022737"/>
    </source>
</evidence>
<dbReference type="Gene3D" id="1.25.40.10">
    <property type="entry name" value="Tetratricopeptide repeat domain"/>
    <property type="match status" value="4"/>
</dbReference>
<dbReference type="PROSITE" id="PS50005">
    <property type="entry name" value="TPR"/>
    <property type="match status" value="3"/>
</dbReference>
<gene>
    <name evidence="4" type="ORF">ACFQ1Z_05350</name>
</gene>
<proteinExistence type="predicted"/>
<dbReference type="Gene3D" id="3.40.50.2000">
    <property type="entry name" value="Glycogen Phosphorylase B"/>
    <property type="match status" value="1"/>
</dbReference>
<dbReference type="InterPro" id="IPR002201">
    <property type="entry name" value="Glyco_trans_9"/>
</dbReference>
<dbReference type="SUPFAM" id="SSF48452">
    <property type="entry name" value="TPR-like"/>
    <property type="match status" value="1"/>
</dbReference>
<accession>A0ABW3F3G0</accession>
<dbReference type="PROSITE" id="PS50293">
    <property type="entry name" value="TPR_REGION"/>
    <property type="match status" value="2"/>
</dbReference>
<dbReference type="RefSeq" id="WP_379056183.1">
    <property type="nucleotide sequence ID" value="NZ_JBHTKB010000001.1"/>
</dbReference>
<dbReference type="InterPro" id="IPR019734">
    <property type="entry name" value="TPR_rpt"/>
</dbReference>
<feature type="repeat" description="TPR" evidence="3">
    <location>
        <begin position="20"/>
        <end position="53"/>
    </location>
</feature>
<reference evidence="5" key="1">
    <citation type="journal article" date="2019" name="Int. J. Syst. Evol. Microbiol.">
        <title>The Global Catalogue of Microorganisms (GCM) 10K type strain sequencing project: providing services to taxonomists for standard genome sequencing and annotation.</title>
        <authorList>
            <consortium name="The Broad Institute Genomics Platform"/>
            <consortium name="The Broad Institute Genome Sequencing Center for Infectious Disease"/>
            <person name="Wu L."/>
            <person name="Ma J."/>
        </authorList>
    </citation>
    <scope>NUCLEOTIDE SEQUENCE [LARGE SCALE GENOMIC DNA]</scope>
    <source>
        <strain evidence="5">CCUG 58412</strain>
    </source>
</reference>
<protein>
    <submittedName>
        <fullName evidence="4">Tetratricopeptide repeat protein</fullName>
    </submittedName>
</protein>
<dbReference type="Pfam" id="PF13181">
    <property type="entry name" value="TPR_8"/>
    <property type="match status" value="1"/>
</dbReference>
<keyword evidence="1" id="KW-0677">Repeat</keyword>
<dbReference type="PANTHER" id="PTHR44858">
    <property type="entry name" value="TETRATRICOPEPTIDE REPEAT PROTEIN 6"/>
    <property type="match status" value="1"/>
</dbReference>
<evidence type="ECO:0000256" key="2">
    <source>
        <dbReference type="ARBA" id="ARBA00022803"/>
    </source>
</evidence>
<name>A0ABW3F3G0_9PROT</name>
<sequence>MNNEAIAKLLKLIAADPQRWEAYQKLAGLMLQNDEFHAAEQYLMQAISLQPKALQLRLQLANLQMRTQQFAAAHDTYKQAIRLDARQSQSYYLDARALKNMGRTQEAILRLRTVTKLDPQHIQAFTECVDLMLQAQQFEQAVAVLKQAVTAHPEHAHFHYRLGVLQQQLHATAEALACMDAAIRIQPDFAEAHHQRALILQLQGQAAPALRAFHHAIAYQPNLPVPYNNRGVVLCQLGKYADAITDFRQALRLNPGYASAYCNLGLALYENGDSEEAYPCLETALKLAPAHAQARYVLSMLKLARGEYEEGWPMYEARWQVLTSTALPDRQLRWPGNSSLVGKTILILAEQTLSDTLQFCRYITMVKSFKPNQMIVAVPDALYTLFNELWGHDVEIQVIRQDGRALPHFDYYCPMLSLPAAFNTLTATIPAALPYLQIAERHQQPWQQLLGPARRLRIGVNWCGDAQNKYDRQRSIPLHLMAPLLKMEVEWHSLQKEFRREDHIMLKRFPMLECHHPLLSDFSDTAGLIMQMDLIISVDTAVAHLAAALGKQVWLLLPAQAHFRWLQQPETCAWYPGMRLFRQAPDSNWETLIDQVHQAITDVLSQGYRSE</sequence>
<dbReference type="InterPro" id="IPR011990">
    <property type="entry name" value="TPR-like_helical_dom_sf"/>
</dbReference>
<dbReference type="SUPFAM" id="SSF53756">
    <property type="entry name" value="UDP-Glycosyltransferase/glycogen phosphorylase"/>
    <property type="match status" value="1"/>
</dbReference>
<dbReference type="PANTHER" id="PTHR44858:SF1">
    <property type="entry name" value="UDP-N-ACETYLGLUCOSAMINE--PEPTIDE N-ACETYLGLUCOSAMINYLTRANSFERASE SPINDLY-RELATED"/>
    <property type="match status" value="1"/>
</dbReference>
<dbReference type="Pfam" id="PF01075">
    <property type="entry name" value="Glyco_transf_9"/>
    <property type="match status" value="1"/>
</dbReference>
<dbReference type="InterPro" id="IPR050498">
    <property type="entry name" value="Ycf3"/>
</dbReference>
<evidence type="ECO:0000313" key="4">
    <source>
        <dbReference type="EMBL" id="MFD0912966.1"/>
    </source>
</evidence>
<keyword evidence="5" id="KW-1185">Reference proteome</keyword>
<dbReference type="EMBL" id="JBHTKB010000001">
    <property type="protein sequence ID" value="MFD0912966.1"/>
    <property type="molecule type" value="Genomic_DNA"/>
</dbReference>
<keyword evidence="2 3" id="KW-0802">TPR repeat</keyword>
<dbReference type="Pfam" id="PF14559">
    <property type="entry name" value="TPR_19"/>
    <property type="match status" value="1"/>
</dbReference>
<dbReference type="Pfam" id="PF13414">
    <property type="entry name" value="TPR_11"/>
    <property type="match status" value="1"/>
</dbReference>
<dbReference type="Pfam" id="PF13432">
    <property type="entry name" value="TPR_16"/>
    <property type="match status" value="1"/>
</dbReference>
<comment type="caution">
    <text evidence="4">The sequence shown here is derived from an EMBL/GenBank/DDBJ whole genome shotgun (WGS) entry which is preliminary data.</text>
</comment>
<dbReference type="Proteomes" id="UP001597128">
    <property type="component" value="Unassembled WGS sequence"/>
</dbReference>
<dbReference type="SMART" id="SM00028">
    <property type="entry name" value="TPR"/>
    <property type="match status" value="7"/>
</dbReference>
<evidence type="ECO:0000313" key="5">
    <source>
        <dbReference type="Proteomes" id="UP001597128"/>
    </source>
</evidence>
<feature type="repeat" description="TPR" evidence="3">
    <location>
        <begin position="224"/>
        <end position="257"/>
    </location>
</feature>